<feature type="binding site" evidence="8">
    <location>
        <position position="133"/>
    </location>
    <ligand>
        <name>Zn(2+)</name>
        <dbReference type="ChEBI" id="CHEBI:29105"/>
    </ligand>
</feature>
<dbReference type="InterPro" id="IPR036388">
    <property type="entry name" value="WH-like_DNA-bd_sf"/>
</dbReference>
<evidence type="ECO:0000256" key="6">
    <source>
        <dbReference type="ARBA" id="ARBA00023125"/>
    </source>
</evidence>
<feature type="binding site" evidence="8">
    <location>
        <position position="92"/>
    </location>
    <ligand>
        <name>Zn(2+)</name>
        <dbReference type="ChEBI" id="CHEBI:29105"/>
    </ligand>
</feature>
<dbReference type="PANTHER" id="PTHR33202:SF7">
    <property type="entry name" value="FERRIC UPTAKE REGULATION PROTEIN"/>
    <property type="match status" value="1"/>
</dbReference>
<keyword evidence="5" id="KW-0805">Transcription regulation</keyword>
<keyword evidence="10" id="KW-1185">Reference proteome</keyword>
<feature type="binding site" evidence="8">
    <location>
        <position position="130"/>
    </location>
    <ligand>
        <name>Zn(2+)</name>
        <dbReference type="ChEBI" id="CHEBI:29105"/>
    </ligand>
</feature>
<comment type="caution">
    <text evidence="9">The sequence shown here is derived from an EMBL/GenBank/DDBJ whole genome shotgun (WGS) entry which is preliminary data.</text>
</comment>
<proteinExistence type="inferred from homology"/>
<dbReference type="Gene3D" id="1.10.10.10">
    <property type="entry name" value="Winged helix-like DNA-binding domain superfamily/Winged helix DNA-binding domain"/>
    <property type="match status" value="1"/>
</dbReference>
<evidence type="ECO:0000256" key="7">
    <source>
        <dbReference type="ARBA" id="ARBA00023163"/>
    </source>
</evidence>
<dbReference type="Proteomes" id="UP000249746">
    <property type="component" value="Unassembled WGS sequence"/>
</dbReference>
<evidence type="ECO:0000256" key="3">
    <source>
        <dbReference type="ARBA" id="ARBA00022491"/>
    </source>
</evidence>
<dbReference type="GO" id="GO:0003700">
    <property type="term" value="F:DNA-binding transcription factor activity"/>
    <property type="evidence" value="ECO:0007669"/>
    <property type="project" value="InterPro"/>
</dbReference>
<dbReference type="CDD" id="cd07153">
    <property type="entry name" value="Fur_like"/>
    <property type="match status" value="1"/>
</dbReference>
<dbReference type="PANTHER" id="PTHR33202">
    <property type="entry name" value="ZINC UPTAKE REGULATION PROTEIN"/>
    <property type="match status" value="1"/>
</dbReference>
<dbReference type="OrthoDB" id="8659436at2"/>
<evidence type="ECO:0000256" key="4">
    <source>
        <dbReference type="ARBA" id="ARBA00022833"/>
    </source>
</evidence>
<keyword evidence="6" id="KW-0238">DNA-binding</keyword>
<accession>A0A2W6NJA1</accession>
<protein>
    <submittedName>
        <fullName evidence="9">Transcriptional repressor</fullName>
    </submittedName>
</protein>
<keyword evidence="3" id="KW-0678">Repressor</keyword>
<dbReference type="Pfam" id="PF01475">
    <property type="entry name" value="FUR"/>
    <property type="match status" value="1"/>
</dbReference>
<sequence>MHFKEILKENNLKVTPQRMAILKEIEKNGHISIEEIYENIKENHPSMSLATIYKNLTSMQEAKIIDEVKLPNQKQRYELIKQPHIHLVCESCGDIKDIHLDKAIKDLKENCERETNYKIQDSSIALLGICPNCKA</sequence>
<keyword evidence="4 8" id="KW-0862">Zinc</keyword>
<evidence type="ECO:0000256" key="8">
    <source>
        <dbReference type="PIRSR" id="PIRSR602481-1"/>
    </source>
</evidence>
<dbReference type="Gene3D" id="3.30.1490.190">
    <property type="match status" value="1"/>
</dbReference>
<organism evidence="9 10">
    <name type="scientific">Helicobacter valdiviensis</name>
    <dbReference type="NCBI Taxonomy" id="1458358"/>
    <lineage>
        <taxon>Bacteria</taxon>
        <taxon>Pseudomonadati</taxon>
        <taxon>Campylobacterota</taxon>
        <taxon>Epsilonproteobacteria</taxon>
        <taxon>Campylobacterales</taxon>
        <taxon>Helicobacteraceae</taxon>
        <taxon>Helicobacter</taxon>
    </lineage>
</organism>
<feature type="binding site" evidence="8">
    <location>
        <position position="89"/>
    </location>
    <ligand>
        <name>Zn(2+)</name>
        <dbReference type="ChEBI" id="CHEBI:29105"/>
    </ligand>
</feature>
<comment type="cofactor">
    <cofactor evidence="8">
        <name>Zn(2+)</name>
        <dbReference type="ChEBI" id="CHEBI:29105"/>
    </cofactor>
    <text evidence="8">Binds 1 zinc ion per subunit.</text>
</comment>
<dbReference type="AlphaFoldDB" id="A0A2W6NJA1"/>
<evidence type="ECO:0000313" key="9">
    <source>
        <dbReference type="EMBL" id="PZT47446.1"/>
    </source>
</evidence>
<gene>
    <name evidence="9" type="ORF">B6S12_09035</name>
</gene>
<dbReference type="InterPro" id="IPR002481">
    <property type="entry name" value="FUR"/>
</dbReference>
<evidence type="ECO:0000256" key="2">
    <source>
        <dbReference type="ARBA" id="ARBA00007957"/>
    </source>
</evidence>
<keyword evidence="7" id="KW-0804">Transcription</keyword>
<dbReference type="GO" id="GO:0000976">
    <property type="term" value="F:transcription cis-regulatory region binding"/>
    <property type="evidence" value="ECO:0007669"/>
    <property type="project" value="TreeGrafter"/>
</dbReference>
<comment type="function">
    <text evidence="1">Acts as a global negative controlling element, employing Fe(2+) as a cofactor to bind the operator of the repressed genes.</text>
</comment>
<evidence type="ECO:0000256" key="1">
    <source>
        <dbReference type="ARBA" id="ARBA00002997"/>
    </source>
</evidence>
<evidence type="ECO:0000256" key="5">
    <source>
        <dbReference type="ARBA" id="ARBA00023015"/>
    </source>
</evidence>
<dbReference type="EMBL" id="NBIU01000034">
    <property type="protein sequence ID" value="PZT47446.1"/>
    <property type="molecule type" value="Genomic_DNA"/>
</dbReference>
<evidence type="ECO:0000313" key="10">
    <source>
        <dbReference type="Proteomes" id="UP000249746"/>
    </source>
</evidence>
<dbReference type="InterPro" id="IPR036390">
    <property type="entry name" value="WH_DNA-bd_sf"/>
</dbReference>
<keyword evidence="8" id="KW-0479">Metal-binding</keyword>
<dbReference type="GO" id="GO:0008270">
    <property type="term" value="F:zinc ion binding"/>
    <property type="evidence" value="ECO:0007669"/>
    <property type="project" value="TreeGrafter"/>
</dbReference>
<reference evidence="9 10" key="1">
    <citation type="submission" date="2017-03" db="EMBL/GenBank/DDBJ databases">
        <title>Genomic and clinical evidence uncovers the enterohepatic species Helicobacter valdiviensis as a potential human intestinal pathogen.</title>
        <authorList>
            <person name="Fresia P."/>
            <person name="Jara R."/>
            <person name="Sierra R."/>
            <person name="Ferres I."/>
            <person name="Greif G."/>
            <person name="Iraola G."/>
            <person name="Collado L."/>
        </authorList>
    </citation>
    <scope>NUCLEOTIDE SEQUENCE [LARGE SCALE GENOMIC DNA]</scope>
    <source>
        <strain evidence="9 10">WBE14</strain>
    </source>
</reference>
<comment type="similarity">
    <text evidence="2">Belongs to the Fur family.</text>
</comment>
<dbReference type="GO" id="GO:1900376">
    <property type="term" value="P:regulation of secondary metabolite biosynthetic process"/>
    <property type="evidence" value="ECO:0007669"/>
    <property type="project" value="TreeGrafter"/>
</dbReference>
<dbReference type="RefSeq" id="WP_111230476.1">
    <property type="nucleotide sequence ID" value="NZ_NBIU01000034.1"/>
</dbReference>
<dbReference type="GO" id="GO:0045892">
    <property type="term" value="P:negative regulation of DNA-templated transcription"/>
    <property type="evidence" value="ECO:0007669"/>
    <property type="project" value="TreeGrafter"/>
</dbReference>
<dbReference type="InterPro" id="IPR043135">
    <property type="entry name" value="Fur_C"/>
</dbReference>
<dbReference type="SUPFAM" id="SSF46785">
    <property type="entry name" value="Winged helix' DNA-binding domain"/>
    <property type="match status" value="1"/>
</dbReference>
<name>A0A2W6NJA1_9HELI</name>